<protein>
    <submittedName>
        <fullName evidence="3">Adenylosuccinate lyase</fullName>
    </submittedName>
</protein>
<dbReference type="InterPro" id="IPR020557">
    <property type="entry name" value="Fumarate_lyase_CS"/>
</dbReference>
<dbReference type="FunFam" id="1.10.40.30:FF:000007">
    <property type="entry name" value="Adenylosuccinate lyase"/>
    <property type="match status" value="1"/>
</dbReference>
<evidence type="ECO:0000256" key="1">
    <source>
        <dbReference type="ARBA" id="ARBA00023239"/>
    </source>
</evidence>
<dbReference type="GO" id="GO:0070626">
    <property type="term" value="F:(S)-2-(5-amino-1-(5-phospho-D-ribosyl)imidazole-4-carboxamido) succinate lyase (fumarate-forming) activity"/>
    <property type="evidence" value="ECO:0007669"/>
    <property type="project" value="TreeGrafter"/>
</dbReference>
<dbReference type="GO" id="GO:0005829">
    <property type="term" value="C:cytosol"/>
    <property type="evidence" value="ECO:0007669"/>
    <property type="project" value="TreeGrafter"/>
</dbReference>
<evidence type="ECO:0000313" key="3">
    <source>
        <dbReference type="EMBL" id="HCO69860.1"/>
    </source>
</evidence>
<dbReference type="InterPro" id="IPR022761">
    <property type="entry name" value="Fumarate_lyase_N"/>
</dbReference>
<dbReference type="Pfam" id="PF10397">
    <property type="entry name" value="ADSL_C"/>
    <property type="match status" value="1"/>
</dbReference>
<dbReference type="GO" id="GO:0004018">
    <property type="term" value="F:N6-(1,2-dicarboxyethyl)AMP AMP-lyase (fumarate-forming) activity"/>
    <property type="evidence" value="ECO:0007669"/>
    <property type="project" value="TreeGrafter"/>
</dbReference>
<proteinExistence type="predicted"/>
<dbReference type="InterPro" id="IPR008948">
    <property type="entry name" value="L-Aspartase-like"/>
</dbReference>
<dbReference type="GO" id="GO:0044208">
    <property type="term" value="P:'de novo' AMP biosynthetic process"/>
    <property type="evidence" value="ECO:0007669"/>
    <property type="project" value="TreeGrafter"/>
</dbReference>
<organism evidence="3 4">
    <name type="scientific">Mesotoga infera</name>
    <dbReference type="NCBI Taxonomy" id="1236046"/>
    <lineage>
        <taxon>Bacteria</taxon>
        <taxon>Thermotogati</taxon>
        <taxon>Thermotogota</taxon>
        <taxon>Thermotogae</taxon>
        <taxon>Kosmotogales</taxon>
        <taxon>Kosmotogaceae</taxon>
        <taxon>Mesotoga</taxon>
    </lineage>
</organism>
<feature type="domain" description="Adenylosuccinate lyase C-terminal" evidence="2">
    <location>
        <begin position="95"/>
        <end position="175"/>
    </location>
</feature>
<dbReference type="PROSITE" id="PS00163">
    <property type="entry name" value="FUMARATE_LYASES"/>
    <property type="match status" value="1"/>
</dbReference>
<reference evidence="3 4" key="1">
    <citation type="journal article" date="2018" name="Nat. Biotechnol.">
        <title>A standardized bacterial taxonomy based on genome phylogeny substantially revises the tree of life.</title>
        <authorList>
            <person name="Parks D.H."/>
            <person name="Chuvochina M."/>
            <person name="Waite D.W."/>
            <person name="Rinke C."/>
            <person name="Skarshewski A."/>
            <person name="Chaumeil P.A."/>
            <person name="Hugenholtz P."/>
        </authorList>
    </citation>
    <scope>NUCLEOTIDE SEQUENCE [LARGE SCALE GENOMIC DNA]</scope>
    <source>
        <strain evidence="3">UBA9905</strain>
    </source>
</reference>
<dbReference type="SMART" id="SM00998">
    <property type="entry name" value="ADSL_C"/>
    <property type="match status" value="1"/>
</dbReference>
<dbReference type="InterPro" id="IPR019468">
    <property type="entry name" value="AdenyloSucc_lyase_C"/>
</dbReference>
<feature type="non-terminal residue" evidence="3">
    <location>
        <position position="1"/>
    </location>
</feature>
<name>A0A3D3TL35_9BACT</name>
<dbReference type="Gene3D" id="1.20.200.10">
    <property type="entry name" value="Fumarase/aspartase (Central domain)"/>
    <property type="match status" value="1"/>
</dbReference>
<dbReference type="Pfam" id="PF00206">
    <property type="entry name" value="Lyase_1"/>
    <property type="match status" value="1"/>
</dbReference>
<dbReference type="SUPFAM" id="SSF48557">
    <property type="entry name" value="L-aspartase-like"/>
    <property type="match status" value="1"/>
</dbReference>
<sequence length="178" mass="20489">FKKGQRGSSAMPHKKNPIICERLTGMARLIRSYAGASLEDIALWHERDISHSSVERVVLPDATMLLYYMSEKSVYLVSNLVIYPERMRENFKASRNLVFSQRVMLALIEKGMSREEAYRLVQELSMDCWNGNLDFKELVLTNQVIAGLMDSEEIGRLFSPEYFLRNVNCVFERVLNGG</sequence>
<evidence type="ECO:0000313" key="4">
    <source>
        <dbReference type="Proteomes" id="UP000264215"/>
    </source>
</evidence>
<gene>
    <name evidence="3" type="ORF">DIT26_04635</name>
</gene>
<dbReference type="Gene3D" id="1.10.40.30">
    <property type="entry name" value="Fumarase/aspartase (C-terminal domain)"/>
    <property type="match status" value="1"/>
</dbReference>
<dbReference type="PANTHER" id="PTHR43172:SF1">
    <property type="entry name" value="ADENYLOSUCCINATE LYASE"/>
    <property type="match status" value="1"/>
</dbReference>
<accession>A0A3D3TL35</accession>
<keyword evidence="1 3" id="KW-0456">Lyase</keyword>
<comment type="caution">
    <text evidence="3">The sequence shown here is derived from an EMBL/GenBank/DDBJ whole genome shotgun (WGS) entry which is preliminary data.</text>
</comment>
<dbReference type="Proteomes" id="UP000264215">
    <property type="component" value="Unassembled WGS sequence"/>
</dbReference>
<dbReference type="PANTHER" id="PTHR43172">
    <property type="entry name" value="ADENYLOSUCCINATE LYASE"/>
    <property type="match status" value="1"/>
</dbReference>
<dbReference type="AlphaFoldDB" id="A0A3D3TL35"/>
<evidence type="ECO:0000259" key="2">
    <source>
        <dbReference type="SMART" id="SM00998"/>
    </source>
</evidence>
<dbReference type="EMBL" id="DQBS01000112">
    <property type="protein sequence ID" value="HCO69860.1"/>
    <property type="molecule type" value="Genomic_DNA"/>
</dbReference>